<gene>
    <name evidence="2" type="ORF">FAEPRAM212_01717</name>
</gene>
<dbReference type="AlphaFoldDB" id="A8SBN4"/>
<protein>
    <submittedName>
        <fullName evidence="2">Uncharacterized protein</fullName>
    </submittedName>
</protein>
<evidence type="ECO:0000256" key="1">
    <source>
        <dbReference type="SAM" id="Phobius"/>
    </source>
</evidence>
<keyword evidence="1" id="KW-0812">Transmembrane</keyword>
<reference evidence="2 3" key="1">
    <citation type="submission" date="2007-09" db="EMBL/GenBank/DDBJ databases">
        <title>Draft genome sequence of Faecalibacterium prausnitzii M21/2.</title>
        <authorList>
            <person name="Sudarsanam P."/>
            <person name="Ley R."/>
            <person name="Guruge J."/>
            <person name="Turnbaugh P.J."/>
            <person name="Mahowald M."/>
            <person name="Liep D."/>
            <person name="Gordon J."/>
        </authorList>
    </citation>
    <scope>NUCLEOTIDE SEQUENCE [LARGE SCALE GENOMIC DNA]</scope>
    <source>
        <strain evidence="2 3">M21/2</strain>
    </source>
</reference>
<dbReference type="EMBL" id="ABED02000026">
    <property type="protein sequence ID" value="EDP21394.1"/>
    <property type="molecule type" value="Genomic_DNA"/>
</dbReference>
<proteinExistence type="predicted"/>
<reference evidence="2 3" key="2">
    <citation type="submission" date="2007-09" db="EMBL/GenBank/DDBJ databases">
        <authorList>
            <person name="Fulton L."/>
            <person name="Clifton S."/>
            <person name="Fulton B."/>
            <person name="Xu J."/>
            <person name="Minx P."/>
            <person name="Pepin K.H."/>
            <person name="Johnson M."/>
            <person name="Thiruvilangam P."/>
            <person name="Bhonagiri V."/>
            <person name="Nash W.E."/>
            <person name="Mardis E.R."/>
            <person name="Wilson R.K."/>
        </authorList>
    </citation>
    <scope>NUCLEOTIDE SEQUENCE [LARGE SCALE GENOMIC DNA]</scope>
    <source>
        <strain evidence="2 3">M21/2</strain>
    </source>
</reference>
<sequence>MQITLSPHEEAIWQKTLWLIVIILMLQLKGLMLQGQLFQKKMAFHPLIFSMVMNKPV</sequence>
<feature type="transmembrane region" description="Helical" evidence="1">
    <location>
        <begin position="12"/>
        <end position="32"/>
    </location>
</feature>
<organism evidence="2 3">
    <name type="scientific">Faecalibacterium prausnitzii M21/2</name>
    <dbReference type="NCBI Taxonomy" id="411485"/>
    <lineage>
        <taxon>Bacteria</taxon>
        <taxon>Bacillati</taxon>
        <taxon>Bacillota</taxon>
        <taxon>Clostridia</taxon>
        <taxon>Eubacteriales</taxon>
        <taxon>Oscillospiraceae</taxon>
        <taxon>Faecalibacterium</taxon>
    </lineage>
</organism>
<keyword evidence="1" id="KW-0472">Membrane</keyword>
<dbReference type="Proteomes" id="UP000005945">
    <property type="component" value="Unassembled WGS sequence"/>
</dbReference>
<comment type="caution">
    <text evidence="2">The sequence shown here is derived from an EMBL/GenBank/DDBJ whole genome shotgun (WGS) entry which is preliminary data.</text>
</comment>
<name>A8SBN4_9FIRM</name>
<evidence type="ECO:0000313" key="2">
    <source>
        <dbReference type="EMBL" id="EDP21394.1"/>
    </source>
</evidence>
<evidence type="ECO:0000313" key="3">
    <source>
        <dbReference type="Proteomes" id="UP000005945"/>
    </source>
</evidence>
<dbReference type="HOGENOM" id="CLU_2990041_0_0_9"/>
<accession>A8SBN4</accession>
<keyword evidence="1" id="KW-1133">Transmembrane helix</keyword>